<dbReference type="AlphaFoldDB" id="A0A543DII7"/>
<dbReference type="InterPro" id="IPR013321">
    <property type="entry name" value="Arc_rbn_hlx_hlx"/>
</dbReference>
<dbReference type="GO" id="GO:0006355">
    <property type="term" value="P:regulation of DNA-templated transcription"/>
    <property type="evidence" value="ECO:0007669"/>
    <property type="project" value="InterPro"/>
</dbReference>
<comment type="caution">
    <text evidence="1">The sequence shown here is derived from an EMBL/GenBank/DDBJ whole genome shotgun (WGS) entry which is preliminary data.</text>
</comment>
<keyword evidence="2" id="KW-1185">Reference proteome</keyword>
<name>A0A543DII7_9PSEU</name>
<dbReference type="EMBL" id="VFPA01000003">
    <property type="protein sequence ID" value="TQM09142.1"/>
    <property type="molecule type" value="Genomic_DNA"/>
</dbReference>
<gene>
    <name evidence="1" type="ORF">FB558_4892</name>
</gene>
<dbReference type="Gene3D" id="1.10.1220.10">
    <property type="entry name" value="Met repressor-like"/>
    <property type="match status" value="1"/>
</dbReference>
<evidence type="ECO:0008006" key="3">
    <source>
        <dbReference type="Google" id="ProtNLM"/>
    </source>
</evidence>
<proteinExistence type="predicted"/>
<organism evidence="1 2">
    <name type="scientific">Pseudonocardia kunmingensis</name>
    <dbReference type="NCBI Taxonomy" id="630975"/>
    <lineage>
        <taxon>Bacteria</taxon>
        <taxon>Bacillati</taxon>
        <taxon>Actinomycetota</taxon>
        <taxon>Actinomycetes</taxon>
        <taxon>Pseudonocardiales</taxon>
        <taxon>Pseudonocardiaceae</taxon>
        <taxon>Pseudonocardia</taxon>
    </lineage>
</organism>
<dbReference type="Proteomes" id="UP000315677">
    <property type="component" value="Unassembled WGS sequence"/>
</dbReference>
<protein>
    <recommendedName>
        <fullName evidence="3">Ribbon-helix-helix CopG family protein</fullName>
    </recommendedName>
</protein>
<evidence type="ECO:0000313" key="2">
    <source>
        <dbReference type="Proteomes" id="UP000315677"/>
    </source>
</evidence>
<evidence type="ECO:0000313" key="1">
    <source>
        <dbReference type="EMBL" id="TQM09142.1"/>
    </source>
</evidence>
<accession>A0A543DII7</accession>
<sequence length="73" mass="8141">MTDILIRDVAPDVVAALDDQARRLGLSRAEYLKRELQRAAVRPTRPVTEADLAWFGDAFADLADPDVMGEAWE</sequence>
<reference evidence="1 2" key="1">
    <citation type="submission" date="2019-06" db="EMBL/GenBank/DDBJ databases">
        <title>Sequencing the genomes of 1000 actinobacteria strains.</title>
        <authorList>
            <person name="Klenk H.-P."/>
        </authorList>
    </citation>
    <scope>NUCLEOTIDE SEQUENCE [LARGE SCALE GENOMIC DNA]</scope>
    <source>
        <strain evidence="1 2">DSM 45301</strain>
    </source>
</reference>
<dbReference type="OrthoDB" id="3215765at2"/>